<keyword evidence="3" id="KW-0378">Hydrolase</keyword>
<dbReference type="AlphaFoldDB" id="A0A495V5V3"/>
<keyword evidence="3" id="KW-0255">Endonuclease</keyword>
<dbReference type="PANTHER" id="PTHR33352">
    <property type="entry name" value="SLR1095 PROTEIN"/>
    <property type="match status" value="1"/>
</dbReference>
<feature type="compositionally biased region" description="Basic and acidic residues" evidence="1">
    <location>
        <begin position="216"/>
        <end position="239"/>
    </location>
</feature>
<keyword evidence="3" id="KW-0540">Nuclease</keyword>
<dbReference type="Proteomes" id="UP000274556">
    <property type="component" value="Unassembled WGS sequence"/>
</dbReference>
<organism evidence="3 4">
    <name type="scientific">Thiocapsa rosea</name>
    <dbReference type="NCBI Taxonomy" id="69360"/>
    <lineage>
        <taxon>Bacteria</taxon>
        <taxon>Pseudomonadati</taxon>
        <taxon>Pseudomonadota</taxon>
        <taxon>Gammaproteobacteria</taxon>
        <taxon>Chromatiales</taxon>
        <taxon>Chromatiaceae</taxon>
        <taxon>Thiocapsa</taxon>
    </lineage>
</organism>
<dbReference type="CDD" id="cd06260">
    <property type="entry name" value="DUF820-like"/>
    <property type="match status" value="1"/>
</dbReference>
<dbReference type="Gene3D" id="3.90.1570.10">
    <property type="entry name" value="tt1808, chain A"/>
    <property type="match status" value="1"/>
</dbReference>
<comment type="caution">
    <text evidence="3">The sequence shown here is derived from an EMBL/GenBank/DDBJ whole genome shotgun (WGS) entry which is preliminary data.</text>
</comment>
<feature type="region of interest" description="Disordered" evidence="1">
    <location>
        <begin position="206"/>
        <end position="239"/>
    </location>
</feature>
<dbReference type="OrthoDB" id="5568181at2"/>
<name>A0A495V5V3_9GAMM</name>
<keyword evidence="4" id="KW-1185">Reference proteome</keyword>
<dbReference type="GO" id="GO:0004519">
    <property type="term" value="F:endonuclease activity"/>
    <property type="evidence" value="ECO:0007669"/>
    <property type="project" value="UniProtKB-KW"/>
</dbReference>
<gene>
    <name evidence="3" type="ORF">BDD21_1061</name>
</gene>
<feature type="domain" description="Putative restriction endonuclease" evidence="2">
    <location>
        <begin position="42"/>
        <end position="143"/>
    </location>
</feature>
<proteinExistence type="predicted"/>
<protein>
    <submittedName>
        <fullName evidence="3">Uma2 family endonuclease</fullName>
    </submittedName>
</protein>
<feature type="region of interest" description="Disordered" evidence="1">
    <location>
        <begin position="1"/>
        <end position="22"/>
    </location>
</feature>
<reference evidence="3 4" key="1">
    <citation type="submission" date="2018-10" db="EMBL/GenBank/DDBJ databases">
        <title>Genomic Encyclopedia of Archaeal and Bacterial Type Strains, Phase II (KMG-II): from individual species to whole genera.</title>
        <authorList>
            <person name="Goeker M."/>
        </authorList>
    </citation>
    <scope>NUCLEOTIDE SEQUENCE [LARGE SCALE GENOMIC DNA]</scope>
    <source>
        <strain evidence="3 4">DSM 235</strain>
    </source>
</reference>
<dbReference type="PANTHER" id="PTHR33352:SF2">
    <property type="entry name" value="SLL0995 PROTEIN"/>
    <property type="match status" value="1"/>
</dbReference>
<dbReference type="RefSeq" id="WP_120796245.1">
    <property type="nucleotide sequence ID" value="NZ_RBXL01000001.1"/>
</dbReference>
<accession>A0A495V5V3</accession>
<sequence length="258" mass="29350">MNPLLHIDPDDPYPESDGQPMADNTEQYEWIVKIKENLEILFADRPDVFIAGDLLWYPVPDRRETGPIAPDVLVAFGRPKGRRGSYRQWEEDGIAPQVVFEILSPSNSAKEMADKLAFYDHYGVEEYYLYDPDTNRLEIWMRRRIDDGASRLASQSHVRGWTSPRLGVRFAVTPETLELFNPSGRPFLTSIELVRRADAEQARALEESARAAQEAARAEQEAERARQADARANKEAARAERLAERLRALGVDPDAEPE</sequence>
<dbReference type="InterPro" id="IPR012296">
    <property type="entry name" value="Nuclease_put_TT1808"/>
</dbReference>
<dbReference type="InterPro" id="IPR011335">
    <property type="entry name" value="Restrct_endonuc-II-like"/>
</dbReference>
<evidence type="ECO:0000313" key="3">
    <source>
        <dbReference type="EMBL" id="RKT43707.1"/>
    </source>
</evidence>
<dbReference type="SUPFAM" id="SSF52980">
    <property type="entry name" value="Restriction endonuclease-like"/>
    <property type="match status" value="1"/>
</dbReference>
<dbReference type="Pfam" id="PF05685">
    <property type="entry name" value="Uma2"/>
    <property type="match status" value="1"/>
</dbReference>
<evidence type="ECO:0000313" key="4">
    <source>
        <dbReference type="Proteomes" id="UP000274556"/>
    </source>
</evidence>
<dbReference type="InterPro" id="IPR008538">
    <property type="entry name" value="Uma2"/>
</dbReference>
<evidence type="ECO:0000256" key="1">
    <source>
        <dbReference type="SAM" id="MobiDB-lite"/>
    </source>
</evidence>
<evidence type="ECO:0000259" key="2">
    <source>
        <dbReference type="Pfam" id="PF05685"/>
    </source>
</evidence>
<dbReference type="EMBL" id="RBXL01000001">
    <property type="protein sequence ID" value="RKT43707.1"/>
    <property type="molecule type" value="Genomic_DNA"/>
</dbReference>